<dbReference type="CDD" id="cd06464">
    <property type="entry name" value="ACD_sHsps-like"/>
    <property type="match status" value="1"/>
</dbReference>
<dbReference type="PANTHER" id="PTHR34661:SF3">
    <property type="entry name" value="INCREASED DNA METHYLATION 2"/>
    <property type="match status" value="1"/>
</dbReference>
<dbReference type="OMA" id="PVHPHEF"/>
<comment type="similarity">
    <text evidence="1">Belongs to the small heat shock protein (HSP20) family.</text>
</comment>
<dbReference type="AlphaFoldDB" id="A0A251TK07"/>
<gene>
    <name evidence="4" type="ORF">HannXRQ_Chr10g0295041</name>
    <name evidence="3" type="ORF">HanXRQr2_Chr15g0703391</name>
</gene>
<keyword evidence="5" id="KW-1185">Reference proteome</keyword>
<reference evidence="3" key="3">
    <citation type="submission" date="2020-06" db="EMBL/GenBank/DDBJ databases">
        <title>Helianthus annuus Genome sequencing and assembly Release 2.</title>
        <authorList>
            <person name="Gouzy J."/>
            <person name="Langlade N."/>
            <person name="Munos S."/>
        </authorList>
    </citation>
    <scope>NUCLEOTIDE SEQUENCE</scope>
    <source>
        <tissue evidence="3">Leaves</tissue>
    </source>
</reference>
<dbReference type="EMBL" id="MNCJ02000330">
    <property type="protein sequence ID" value="KAF5765401.1"/>
    <property type="molecule type" value="Genomic_DNA"/>
</dbReference>
<dbReference type="InterPro" id="IPR008978">
    <property type="entry name" value="HSP20-like_chaperone"/>
</dbReference>
<dbReference type="InterPro" id="IPR039321">
    <property type="entry name" value="IDM2/3-like"/>
</dbReference>
<dbReference type="InParanoid" id="A0A251TK07"/>
<organism evidence="4 5">
    <name type="scientific">Helianthus annuus</name>
    <name type="common">Common sunflower</name>
    <dbReference type="NCBI Taxonomy" id="4232"/>
    <lineage>
        <taxon>Eukaryota</taxon>
        <taxon>Viridiplantae</taxon>
        <taxon>Streptophyta</taxon>
        <taxon>Embryophyta</taxon>
        <taxon>Tracheophyta</taxon>
        <taxon>Spermatophyta</taxon>
        <taxon>Magnoliopsida</taxon>
        <taxon>eudicotyledons</taxon>
        <taxon>Gunneridae</taxon>
        <taxon>Pentapetalae</taxon>
        <taxon>asterids</taxon>
        <taxon>campanulids</taxon>
        <taxon>Asterales</taxon>
        <taxon>Asteraceae</taxon>
        <taxon>Asteroideae</taxon>
        <taxon>Heliantheae alliance</taxon>
        <taxon>Heliantheae</taxon>
        <taxon>Helianthus</taxon>
    </lineage>
</organism>
<dbReference type="InterPro" id="IPR002068">
    <property type="entry name" value="A-crystallin/Hsp20_dom"/>
</dbReference>
<evidence type="ECO:0000313" key="3">
    <source>
        <dbReference type="EMBL" id="KAF5765401.1"/>
    </source>
</evidence>
<name>A0A251TK07_HELAN</name>
<reference evidence="4" key="2">
    <citation type="submission" date="2017-02" db="EMBL/GenBank/DDBJ databases">
        <title>Sunflower complete genome.</title>
        <authorList>
            <person name="Langlade N."/>
            <person name="Munos S."/>
        </authorList>
    </citation>
    <scope>NUCLEOTIDE SEQUENCE [LARGE SCALE GENOMIC DNA]</scope>
    <source>
        <tissue evidence="4">Leaves</tissue>
    </source>
</reference>
<dbReference type="PROSITE" id="PS01031">
    <property type="entry name" value="SHSP"/>
    <property type="match status" value="1"/>
</dbReference>
<reference evidence="3 5" key="1">
    <citation type="journal article" date="2017" name="Nature">
        <title>The sunflower genome provides insights into oil metabolism, flowering and Asterid evolution.</title>
        <authorList>
            <person name="Badouin H."/>
            <person name="Gouzy J."/>
            <person name="Grassa C.J."/>
            <person name="Murat F."/>
            <person name="Staton S.E."/>
            <person name="Cottret L."/>
            <person name="Lelandais-Briere C."/>
            <person name="Owens G.L."/>
            <person name="Carrere S."/>
            <person name="Mayjonade B."/>
            <person name="Legrand L."/>
            <person name="Gill N."/>
            <person name="Kane N.C."/>
            <person name="Bowers J.E."/>
            <person name="Hubner S."/>
            <person name="Bellec A."/>
            <person name="Berard A."/>
            <person name="Berges H."/>
            <person name="Blanchet N."/>
            <person name="Boniface M.C."/>
            <person name="Brunel D."/>
            <person name="Catrice O."/>
            <person name="Chaidir N."/>
            <person name="Claudel C."/>
            <person name="Donnadieu C."/>
            <person name="Faraut T."/>
            <person name="Fievet G."/>
            <person name="Helmstetter N."/>
            <person name="King M."/>
            <person name="Knapp S.J."/>
            <person name="Lai Z."/>
            <person name="Le Paslier M.C."/>
            <person name="Lippi Y."/>
            <person name="Lorenzon L."/>
            <person name="Mandel J.R."/>
            <person name="Marage G."/>
            <person name="Marchand G."/>
            <person name="Marquand E."/>
            <person name="Bret-Mestries E."/>
            <person name="Morien E."/>
            <person name="Nambeesan S."/>
            <person name="Nguyen T."/>
            <person name="Pegot-Espagnet P."/>
            <person name="Pouilly N."/>
            <person name="Raftis F."/>
            <person name="Sallet E."/>
            <person name="Schiex T."/>
            <person name="Thomas J."/>
            <person name="Vandecasteele C."/>
            <person name="Vares D."/>
            <person name="Vear F."/>
            <person name="Vautrin S."/>
            <person name="Crespi M."/>
            <person name="Mangin B."/>
            <person name="Burke J.M."/>
            <person name="Salse J."/>
            <person name="Munos S."/>
            <person name="Vincourt P."/>
            <person name="Rieseberg L.H."/>
            <person name="Langlade N.B."/>
        </authorList>
    </citation>
    <scope>NUCLEOTIDE SEQUENCE [LARGE SCALE GENOMIC DNA]</scope>
    <source>
        <strain evidence="5">cv. SF193</strain>
        <tissue evidence="3">Leaves</tissue>
    </source>
</reference>
<dbReference type="GO" id="GO:0005634">
    <property type="term" value="C:nucleus"/>
    <property type="evidence" value="ECO:0000318"/>
    <property type="project" value="GO_Central"/>
</dbReference>
<dbReference type="Gene3D" id="2.60.40.790">
    <property type="match status" value="1"/>
</dbReference>
<accession>A0A251TK07</accession>
<evidence type="ECO:0000259" key="2">
    <source>
        <dbReference type="PROSITE" id="PS01031"/>
    </source>
</evidence>
<evidence type="ECO:0000313" key="5">
    <source>
        <dbReference type="Proteomes" id="UP000215914"/>
    </source>
</evidence>
<dbReference type="EMBL" id="CM007899">
    <property type="protein sequence ID" value="OTG11099.1"/>
    <property type="molecule type" value="Genomic_DNA"/>
</dbReference>
<dbReference type="FunFam" id="2.60.40.790:FF:000049">
    <property type="entry name" value="Increased DNA methylation 3"/>
    <property type="match status" value="1"/>
</dbReference>
<protein>
    <submittedName>
        <fullName evidence="3">Alpha crystallin/Hsp20 domain, HSP20-like chaperone, increased DNA methylation 2/3</fullName>
    </submittedName>
    <submittedName>
        <fullName evidence="4">Putative HSP20-like chaperones superfamily protein</fullName>
    </submittedName>
</protein>
<dbReference type="Gramene" id="mRNA:HanXRQr2_Chr15g0703391">
    <property type="protein sequence ID" value="mRNA:HanXRQr2_Chr15g0703391"/>
    <property type="gene ID" value="HanXRQr2_Chr15g0703391"/>
</dbReference>
<evidence type="ECO:0000256" key="1">
    <source>
        <dbReference type="PROSITE-ProRule" id="PRU00285"/>
    </source>
</evidence>
<dbReference type="Proteomes" id="UP000215914">
    <property type="component" value="Chromosome 10"/>
</dbReference>
<dbReference type="STRING" id="4232.A0A251TK07"/>
<dbReference type="FunCoup" id="A0A251TK07">
    <property type="interactions" value="107"/>
</dbReference>
<evidence type="ECO:0000313" key="4">
    <source>
        <dbReference type="EMBL" id="OTG11099.1"/>
    </source>
</evidence>
<dbReference type="PANTHER" id="PTHR34661">
    <property type="entry name" value="INCREASED DNA METHYLATION 3"/>
    <property type="match status" value="1"/>
</dbReference>
<dbReference type="SUPFAM" id="SSF49764">
    <property type="entry name" value="HSP20-like chaperones"/>
    <property type="match status" value="1"/>
</dbReference>
<proteinExistence type="inferred from homology"/>
<feature type="domain" description="SHSP" evidence="2">
    <location>
        <begin position="281"/>
        <end position="399"/>
    </location>
</feature>
<sequence length="399" mass="44868">MESALSITEYLIDIKSDNDDNSSERTLTDDQFFLLYFIMGTYFGPDLNHEPQKSVFQRRAEDLPPYSSETLANSCMKTVEVERIYYHILRKADKSVVLKLPFLQQFLHGNLSTSAKTQTPPHPQFDDLFSPNLHPHSISKGQYETINNIVLISDPQIEYIRPEYLERFKRLTKLDDLRLDKDEARFHTFVDGKVLYNIDVKEAGYHKETRPVSCTDTQPIHTDNGALSLCGSGHCVSTGVNVGALAELGSDMIFVRSKPSREEWVNMLNATNGGCLLTGSATMGQIGQSIGNIDIGECEDSYLFRVSLPGVKRDEREFSCEVEDDGKVSIRGVTVTGEKTVCRFDQIFEMQSQKLCPPGHFSVSFKLPGPVDPEQFSGNFGTNGILEGIVMKARKKIRR</sequence>
<dbReference type="OrthoDB" id="1927234at2759"/>